<feature type="coiled-coil region" evidence="1">
    <location>
        <begin position="22"/>
        <end position="120"/>
    </location>
</feature>
<evidence type="ECO:0000313" key="3">
    <source>
        <dbReference type="EMBL" id="MBX63031.1"/>
    </source>
</evidence>
<keyword evidence="1" id="KW-0175">Coiled coil</keyword>
<evidence type="ECO:0000256" key="2">
    <source>
        <dbReference type="SAM" id="MobiDB-lite"/>
    </source>
</evidence>
<reference evidence="3" key="1">
    <citation type="submission" date="2018-02" db="EMBL/GenBank/DDBJ databases">
        <title>Rhizophora mucronata_Transcriptome.</title>
        <authorList>
            <person name="Meera S.P."/>
            <person name="Sreeshan A."/>
            <person name="Augustine A."/>
        </authorList>
    </citation>
    <scope>NUCLEOTIDE SEQUENCE</scope>
    <source>
        <tissue evidence="3">Leaf</tissue>
    </source>
</reference>
<evidence type="ECO:0000256" key="1">
    <source>
        <dbReference type="SAM" id="Coils"/>
    </source>
</evidence>
<proteinExistence type="predicted"/>
<organism evidence="3">
    <name type="scientific">Rhizophora mucronata</name>
    <name type="common">Asiatic mangrove</name>
    <dbReference type="NCBI Taxonomy" id="61149"/>
    <lineage>
        <taxon>Eukaryota</taxon>
        <taxon>Viridiplantae</taxon>
        <taxon>Streptophyta</taxon>
        <taxon>Embryophyta</taxon>
        <taxon>Tracheophyta</taxon>
        <taxon>Spermatophyta</taxon>
        <taxon>Magnoliopsida</taxon>
        <taxon>eudicotyledons</taxon>
        <taxon>Gunneridae</taxon>
        <taxon>Pentapetalae</taxon>
        <taxon>rosids</taxon>
        <taxon>fabids</taxon>
        <taxon>Malpighiales</taxon>
        <taxon>Rhizophoraceae</taxon>
        <taxon>Rhizophora</taxon>
    </lineage>
</organism>
<feature type="region of interest" description="Disordered" evidence="2">
    <location>
        <begin position="441"/>
        <end position="492"/>
    </location>
</feature>
<name>A0A2P2Q7S5_RHIMU</name>
<dbReference type="PANTHER" id="PTHR34778">
    <property type="entry name" value="OS02G0580700 PROTEIN"/>
    <property type="match status" value="1"/>
</dbReference>
<dbReference type="PANTHER" id="PTHR34778:SF2">
    <property type="entry name" value="OS02G0580700 PROTEIN"/>
    <property type="match status" value="1"/>
</dbReference>
<accession>A0A2P2Q7S5</accession>
<dbReference type="EMBL" id="GGEC01082547">
    <property type="protein sequence ID" value="MBX63031.1"/>
    <property type="molecule type" value="Transcribed_RNA"/>
</dbReference>
<feature type="compositionally biased region" description="Low complexity" evidence="2">
    <location>
        <begin position="448"/>
        <end position="462"/>
    </location>
</feature>
<sequence>MADSEKLTALKKAYADIILNTAKEAAARIMASERKAQRYQQELFAAKDEALRMLLRLKQMLDSKVNEAEMMSWNQQRKIDELEAQLGEAEDIVKDLRTELRQLQDEFEMLTHNEERLLGEQIVECGVATQETALEENGPNTHGCIVSSPASAQCDLNTVHEVKNSNSNGMLDGTGCCSENKFVKDDSFVYNPDLASIMMRNKEPELHKNGCTQRIRASETNLLDGNQSLSGQDGSEKNMVFMGEEKEDKSKRKKLATIDNNVLGVESSKVEEKVKPEGDNYVHIHAAGSFRKNRKRATRYKEHRVTVFKDFSNEGEKVPLEEDPGTIKQIAQKDSEILLAPKSPSNANKMIVHPVSEEAINSPAECLRTCTKNKDEFLIDELNLTRQEAGSKEISEFPESKADLELASNLLVNSNPEESNTTEVLHPQPTDNKFLKYTFKRKRKKETPSSPDGDSSLDSSTLKRQMEETQICIMQSQDPGLSTDTPRDSRRVAQVARQLISLSEKKWR</sequence>
<feature type="compositionally biased region" description="Polar residues" evidence="2">
    <location>
        <begin position="472"/>
        <end position="484"/>
    </location>
</feature>
<protein>
    <submittedName>
        <fullName evidence="3">Uncharacterized protein MANES_06G099300</fullName>
    </submittedName>
</protein>
<dbReference type="AlphaFoldDB" id="A0A2P2Q7S5"/>